<reference evidence="2" key="2">
    <citation type="submission" date="2019-03" db="EMBL/GenBank/DDBJ databases">
        <authorList>
            <person name="Warren W.C."/>
            <person name="Johnson G.S."/>
        </authorList>
    </citation>
    <scope>NUCLEOTIDE SEQUENCE [LARGE SCALE GENOMIC DNA]</scope>
    <source>
        <strain evidence="2">Basenji</strain>
    </source>
</reference>
<protein>
    <submittedName>
        <fullName evidence="3">Uncharacterized protein</fullName>
    </submittedName>
</protein>
<name>A0A8C0PUI2_CANLF</name>
<organism evidence="3 4">
    <name type="scientific">Canis lupus familiaris</name>
    <name type="common">Dog</name>
    <name type="synonym">Canis familiaris</name>
    <dbReference type="NCBI Taxonomy" id="9615"/>
    <lineage>
        <taxon>Eukaryota</taxon>
        <taxon>Metazoa</taxon>
        <taxon>Chordata</taxon>
        <taxon>Craniata</taxon>
        <taxon>Vertebrata</taxon>
        <taxon>Euteleostomi</taxon>
        <taxon>Mammalia</taxon>
        <taxon>Eutheria</taxon>
        <taxon>Laurasiatheria</taxon>
        <taxon>Carnivora</taxon>
        <taxon>Caniformia</taxon>
        <taxon>Canidae</taxon>
        <taxon>Canis</taxon>
    </lineage>
</organism>
<evidence type="ECO:0000256" key="1">
    <source>
        <dbReference type="SAM" id="MobiDB-lite"/>
    </source>
</evidence>
<dbReference type="Proteomes" id="UP000694542">
    <property type="component" value="Chromosome 1"/>
</dbReference>
<evidence type="ECO:0000313" key="2">
    <source>
        <dbReference type="Ensembl" id="ENSCAFP00030014332.1"/>
    </source>
</evidence>
<dbReference type="Ensembl" id="ENSCAFT00030016413.1">
    <property type="protein sequence ID" value="ENSCAFP00030014332.1"/>
    <property type="gene ID" value="ENSCAFG00030008894.1"/>
</dbReference>
<dbReference type="Ensembl" id="ENSCAFT00040002840.1">
    <property type="protein sequence ID" value="ENSCAFP00040002456.1"/>
    <property type="gene ID" value="ENSCAFG00040001490.1"/>
</dbReference>
<evidence type="ECO:0000313" key="4">
    <source>
        <dbReference type="Proteomes" id="UP000694542"/>
    </source>
</evidence>
<evidence type="ECO:0000313" key="3">
    <source>
        <dbReference type="Ensembl" id="ENSCAFP00040002456.1"/>
    </source>
</evidence>
<dbReference type="AlphaFoldDB" id="A0A8C0PUI2"/>
<reference evidence="3" key="1">
    <citation type="submission" date="2018-10" db="EMBL/GenBank/DDBJ databases">
        <title>De novo assembly of a Great Dane genome.</title>
        <authorList>
            <person name="Kidd J.M."/>
            <person name="Pendleton A.L."/>
            <person name="Shen F."/>
            <person name="Emery S."/>
        </authorList>
    </citation>
    <scope>NUCLEOTIDE SEQUENCE [LARGE SCALE GENOMIC DNA]</scope>
    <source>
        <strain evidence="3">Great Dane</strain>
    </source>
</reference>
<dbReference type="Proteomes" id="UP000694429">
    <property type="component" value="Chromosome 1"/>
</dbReference>
<proteinExistence type="predicted"/>
<accession>A0A8C0PUI2</accession>
<sequence>SHVPQIRFPSCLGTSARKRYRSCALSGPVYPEKGPHGGAMPQPGQGHDATLGEAARGNASEKRSSEHPRNFQTGC</sequence>
<feature type="compositionally biased region" description="Basic and acidic residues" evidence="1">
    <location>
        <begin position="59"/>
        <end position="69"/>
    </location>
</feature>
<reference evidence="3" key="3">
    <citation type="submission" date="2025-05" db="UniProtKB">
        <authorList>
            <consortium name="Ensembl"/>
        </authorList>
    </citation>
    <scope>IDENTIFICATION</scope>
</reference>
<feature type="region of interest" description="Disordered" evidence="1">
    <location>
        <begin position="26"/>
        <end position="75"/>
    </location>
</feature>